<reference evidence="1" key="1">
    <citation type="journal article" date="2021" name="Proc. Natl. Acad. Sci. U.S.A.">
        <title>A Catalog of Tens of Thousands of Viruses from Human Metagenomes Reveals Hidden Associations with Chronic Diseases.</title>
        <authorList>
            <person name="Tisza M.J."/>
            <person name="Buck C.B."/>
        </authorList>
    </citation>
    <scope>NUCLEOTIDE SEQUENCE</scope>
    <source>
        <strain evidence="1">CtqBc4</strain>
    </source>
</reference>
<name>A0A8S5SCE3_9CAUD</name>
<protein>
    <submittedName>
        <fullName evidence="1">Uncharacterized protein</fullName>
    </submittedName>
</protein>
<sequence>MYIKSTDGAGFPTVRAFSFSPMEEPHEQARDYVTREELEEFERSIREMVANGQQPVSK</sequence>
<organism evidence="1">
    <name type="scientific">Siphoviridae sp. ctqBc4</name>
    <dbReference type="NCBI Taxonomy" id="2827945"/>
    <lineage>
        <taxon>Viruses</taxon>
        <taxon>Duplodnaviria</taxon>
        <taxon>Heunggongvirae</taxon>
        <taxon>Uroviricota</taxon>
        <taxon>Caudoviricetes</taxon>
    </lineage>
</organism>
<evidence type="ECO:0000313" key="1">
    <source>
        <dbReference type="EMBL" id="DAF48614.1"/>
    </source>
</evidence>
<accession>A0A8S5SCE3</accession>
<dbReference type="EMBL" id="BK032570">
    <property type="protein sequence ID" value="DAF48614.1"/>
    <property type="molecule type" value="Genomic_DNA"/>
</dbReference>
<proteinExistence type="predicted"/>